<keyword evidence="3" id="KW-1185">Reference proteome</keyword>
<keyword evidence="1" id="KW-1133">Transmembrane helix</keyword>
<dbReference type="EMBL" id="CADEPM010000001">
    <property type="protein sequence ID" value="CAB3398253.1"/>
    <property type="molecule type" value="Genomic_DNA"/>
</dbReference>
<sequence>MCIFKKQDFEASVLCIVDTIIIILVDSGPLFLIFLKRDLTISTVNAGAYIAFLKNFGRFAESLLALKFIIKPRTNVINCDPRPQSKRITTV</sequence>
<name>A0A8S1EDR7_9PELO</name>
<dbReference type="InterPro" id="IPR019420">
    <property type="entry name" value="7TM_GPCR_serpentine_rcpt_Srbc"/>
</dbReference>
<dbReference type="Proteomes" id="UP000494206">
    <property type="component" value="Unassembled WGS sequence"/>
</dbReference>
<proteinExistence type="predicted"/>
<protein>
    <submittedName>
        <fullName evidence="2">Uncharacterized protein</fullName>
    </submittedName>
</protein>
<accession>A0A8S1EDR7</accession>
<keyword evidence="1" id="KW-0472">Membrane</keyword>
<feature type="transmembrane region" description="Helical" evidence="1">
    <location>
        <begin position="12"/>
        <end position="35"/>
    </location>
</feature>
<evidence type="ECO:0000256" key="1">
    <source>
        <dbReference type="SAM" id="Phobius"/>
    </source>
</evidence>
<gene>
    <name evidence="2" type="ORF">CBOVIS_LOCUS1544</name>
</gene>
<dbReference type="AlphaFoldDB" id="A0A8S1EDR7"/>
<organism evidence="2 3">
    <name type="scientific">Caenorhabditis bovis</name>
    <dbReference type="NCBI Taxonomy" id="2654633"/>
    <lineage>
        <taxon>Eukaryota</taxon>
        <taxon>Metazoa</taxon>
        <taxon>Ecdysozoa</taxon>
        <taxon>Nematoda</taxon>
        <taxon>Chromadorea</taxon>
        <taxon>Rhabditida</taxon>
        <taxon>Rhabditina</taxon>
        <taxon>Rhabditomorpha</taxon>
        <taxon>Rhabditoidea</taxon>
        <taxon>Rhabditidae</taxon>
        <taxon>Peloderinae</taxon>
        <taxon>Caenorhabditis</taxon>
    </lineage>
</organism>
<reference evidence="2 3" key="1">
    <citation type="submission" date="2020-04" db="EMBL/GenBank/DDBJ databases">
        <authorList>
            <person name="Laetsch R D."/>
            <person name="Stevens L."/>
            <person name="Kumar S."/>
            <person name="Blaxter L. M."/>
        </authorList>
    </citation>
    <scope>NUCLEOTIDE SEQUENCE [LARGE SCALE GENOMIC DNA]</scope>
</reference>
<dbReference type="Pfam" id="PF10316">
    <property type="entry name" value="7TM_GPCR_Srbc"/>
    <property type="match status" value="1"/>
</dbReference>
<evidence type="ECO:0000313" key="3">
    <source>
        <dbReference type="Proteomes" id="UP000494206"/>
    </source>
</evidence>
<evidence type="ECO:0000313" key="2">
    <source>
        <dbReference type="EMBL" id="CAB3398253.1"/>
    </source>
</evidence>
<keyword evidence="1" id="KW-0812">Transmembrane</keyword>
<comment type="caution">
    <text evidence="2">The sequence shown here is derived from an EMBL/GenBank/DDBJ whole genome shotgun (WGS) entry which is preliminary data.</text>
</comment>